<dbReference type="PANTHER" id="PTHR30625:SF17">
    <property type="entry name" value="TOLQ-RELATED"/>
    <property type="match status" value="1"/>
</dbReference>
<feature type="transmembrane region" description="Helical" evidence="7">
    <location>
        <begin position="148"/>
        <end position="176"/>
    </location>
</feature>
<dbReference type="PANTHER" id="PTHR30625">
    <property type="entry name" value="PROTEIN TOLQ"/>
    <property type="match status" value="1"/>
</dbReference>
<evidence type="ECO:0000256" key="2">
    <source>
        <dbReference type="ARBA" id="ARBA00022475"/>
    </source>
</evidence>
<comment type="similarity">
    <text evidence="6">Belongs to the exbB/tolQ family.</text>
</comment>
<gene>
    <name evidence="9" type="ORF">E5333_03950</name>
</gene>
<feature type="domain" description="MotA/TolQ/ExbB proton channel" evidence="8">
    <location>
        <begin position="110"/>
        <end position="229"/>
    </location>
</feature>
<evidence type="ECO:0000256" key="7">
    <source>
        <dbReference type="SAM" id="Phobius"/>
    </source>
</evidence>
<dbReference type="InterPro" id="IPR002898">
    <property type="entry name" value="MotA_ExbB_proton_chnl"/>
</dbReference>
<dbReference type="AlphaFoldDB" id="A0A4S2G188"/>
<sequence>MSILNMIFAQVPETVTDTVNIISETAATAPAEAAATTASMSVWELCLKGGFIMIPLAILLVVSIYIFIERYIVIRRADREDATFMKRIKDYIHDGEIDSAKLLCKKNGTPYARLILKGISRIGRPMNDVLVAIENTGNLEIANLGKGLTWLATTAAGAPMLGFLGTVIGMVEAFFALANAGSSANISVLAGGIYEALVTTVAGLAVGIVALFAYNALVARINGVMKLLEGKTMEFMDLLNEPAE</sequence>
<evidence type="ECO:0000313" key="9">
    <source>
        <dbReference type="EMBL" id="TGY75531.1"/>
    </source>
</evidence>
<keyword evidence="5 7" id="KW-0472">Membrane</keyword>
<dbReference type="InterPro" id="IPR050790">
    <property type="entry name" value="ExbB/TolQ_transport"/>
</dbReference>
<feature type="transmembrane region" description="Helical" evidence="7">
    <location>
        <begin position="49"/>
        <end position="68"/>
    </location>
</feature>
<feature type="transmembrane region" description="Helical" evidence="7">
    <location>
        <begin position="196"/>
        <end position="217"/>
    </location>
</feature>
<evidence type="ECO:0000256" key="4">
    <source>
        <dbReference type="ARBA" id="ARBA00022989"/>
    </source>
</evidence>
<dbReference type="Pfam" id="PF01618">
    <property type="entry name" value="MotA_ExbB"/>
    <property type="match status" value="1"/>
</dbReference>
<dbReference type="EMBL" id="SRYD01000011">
    <property type="protein sequence ID" value="TGY75531.1"/>
    <property type="molecule type" value="Genomic_DNA"/>
</dbReference>
<evidence type="ECO:0000313" key="10">
    <source>
        <dbReference type="Proteomes" id="UP000306630"/>
    </source>
</evidence>
<evidence type="ECO:0000259" key="8">
    <source>
        <dbReference type="Pfam" id="PF01618"/>
    </source>
</evidence>
<evidence type="ECO:0000256" key="6">
    <source>
        <dbReference type="RuleBase" id="RU004057"/>
    </source>
</evidence>
<evidence type="ECO:0000256" key="5">
    <source>
        <dbReference type="ARBA" id="ARBA00023136"/>
    </source>
</evidence>
<accession>A0A4S2G188</accession>
<reference evidence="9 10" key="1">
    <citation type="submission" date="2019-04" db="EMBL/GenBank/DDBJ databases">
        <title>Microbes associate with the intestines of laboratory mice.</title>
        <authorList>
            <person name="Navarre W."/>
            <person name="Wong E."/>
            <person name="Huang K."/>
            <person name="Tropini C."/>
            <person name="Ng K."/>
            <person name="Yu B."/>
        </authorList>
    </citation>
    <scope>NUCLEOTIDE SEQUENCE [LARGE SCALE GENOMIC DNA]</scope>
    <source>
        <strain evidence="9 10">NM06_A21</strain>
    </source>
</reference>
<dbReference type="GO" id="GO:0005886">
    <property type="term" value="C:plasma membrane"/>
    <property type="evidence" value="ECO:0007669"/>
    <property type="project" value="UniProtKB-SubCell"/>
</dbReference>
<keyword evidence="6" id="KW-0653">Protein transport</keyword>
<proteinExistence type="inferred from homology"/>
<organism evidence="9 10">
    <name type="scientific">Muribaculum intestinale</name>
    <dbReference type="NCBI Taxonomy" id="1796646"/>
    <lineage>
        <taxon>Bacteria</taxon>
        <taxon>Pseudomonadati</taxon>
        <taxon>Bacteroidota</taxon>
        <taxon>Bacteroidia</taxon>
        <taxon>Bacteroidales</taxon>
        <taxon>Muribaculaceae</taxon>
        <taxon>Muribaculum</taxon>
    </lineage>
</organism>
<name>A0A4S2G188_9BACT</name>
<comment type="subcellular location">
    <subcellularLocation>
        <location evidence="1">Cell membrane</location>
        <topology evidence="1">Multi-pass membrane protein</topology>
    </subcellularLocation>
    <subcellularLocation>
        <location evidence="6">Membrane</location>
        <topology evidence="6">Multi-pass membrane protein</topology>
    </subcellularLocation>
</comment>
<keyword evidence="3 7" id="KW-0812">Transmembrane</keyword>
<keyword evidence="4 7" id="KW-1133">Transmembrane helix</keyword>
<keyword evidence="6" id="KW-0813">Transport</keyword>
<comment type="caution">
    <text evidence="9">The sequence shown here is derived from an EMBL/GenBank/DDBJ whole genome shotgun (WGS) entry which is preliminary data.</text>
</comment>
<protein>
    <submittedName>
        <fullName evidence="9">MotA/TolQ/ExbB proton channel family protein</fullName>
    </submittedName>
</protein>
<dbReference type="GO" id="GO:0017038">
    <property type="term" value="P:protein import"/>
    <property type="evidence" value="ECO:0007669"/>
    <property type="project" value="TreeGrafter"/>
</dbReference>
<dbReference type="Proteomes" id="UP000306630">
    <property type="component" value="Unassembled WGS sequence"/>
</dbReference>
<evidence type="ECO:0000256" key="1">
    <source>
        <dbReference type="ARBA" id="ARBA00004651"/>
    </source>
</evidence>
<evidence type="ECO:0000256" key="3">
    <source>
        <dbReference type="ARBA" id="ARBA00022692"/>
    </source>
</evidence>
<keyword evidence="2" id="KW-1003">Cell membrane</keyword>